<dbReference type="AlphaFoldDB" id="A0A5E4YFR4"/>
<dbReference type="Gene3D" id="3.40.395.10">
    <property type="entry name" value="Adenoviral Proteinase, Chain A"/>
    <property type="match status" value="1"/>
</dbReference>
<gene>
    <name evidence="5" type="ORF">PIN31115_04453</name>
</gene>
<evidence type="ECO:0000256" key="1">
    <source>
        <dbReference type="ARBA" id="ARBA00022670"/>
    </source>
</evidence>
<feature type="compositionally biased region" description="Polar residues" evidence="3">
    <location>
        <begin position="762"/>
        <end position="771"/>
    </location>
</feature>
<evidence type="ECO:0000256" key="2">
    <source>
        <dbReference type="ARBA" id="ARBA00022801"/>
    </source>
</evidence>
<evidence type="ECO:0000259" key="4">
    <source>
        <dbReference type="Pfam" id="PF02902"/>
    </source>
</evidence>
<keyword evidence="1" id="KW-0645">Protease</keyword>
<dbReference type="GO" id="GO:0008234">
    <property type="term" value="F:cysteine-type peptidase activity"/>
    <property type="evidence" value="ECO:0007669"/>
    <property type="project" value="InterPro"/>
</dbReference>
<dbReference type="Pfam" id="PF02902">
    <property type="entry name" value="Peptidase_C48"/>
    <property type="match status" value="1"/>
</dbReference>
<keyword evidence="2" id="KW-0378">Hydrolase</keyword>
<dbReference type="GO" id="GO:0006508">
    <property type="term" value="P:proteolysis"/>
    <property type="evidence" value="ECO:0007669"/>
    <property type="project" value="UniProtKB-KW"/>
</dbReference>
<reference evidence="5 6" key="1">
    <citation type="submission" date="2019-08" db="EMBL/GenBank/DDBJ databases">
        <authorList>
            <person name="Peeters C."/>
        </authorList>
    </citation>
    <scope>NUCLEOTIDE SEQUENCE [LARGE SCALE GENOMIC DNA]</scope>
    <source>
        <strain evidence="5 6">LMG 31115</strain>
    </source>
</reference>
<dbReference type="EMBL" id="CABPSI010000005">
    <property type="protein sequence ID" value="VVE47195.1"/>
    <property type="molecule type" value="Genomic_DNA"/>
</dbReference>
<proteinExistence type="predicted"/>
<dbReference type="InterPro" id="IPR003653">
    <property type="entry name" value="Peptidase_C48_C"/>
</dbReference>
<dbReference type="InterPro" id="IPR038765">
    <property type="entry name" value="Papain-like_cys_pep_sf"/>
</dbReference>
<keyword evidence="6" id="KW-1185">Reference proteome</keyword>
<sequence>MPNATRDRAIPVSKRWRPTTLASVRNWIGRLFKSVQAPFAPRVPASPLATGTPLVGRMLSVATQPPCRRTIMEKNTCQFDGKAAEICTHLSQHHLASPKSNKSATWKAIGDCCRVIDELTQGAVDGGDDDRVRGWSYRFGAILTRLASGKSASDPNWLQRICQNLSVETVRQQLSDTAAGRELLELIPQWQTAWQAEKNNLQETEAQMSESLHCSLNVVQRIGIKTHACPTYDELMRALASLRTVAHFAAREECRADIRQKFYRSIETCLDGALPQLVQRAEHFSSAQIHDLAVALAEIFPNNDKAVTRQIDTKFQARFVNDILKAAHHHRDACLGDFLRALQIESPIRRAECLLNSLKRAAQASSRAQSVREVLRPLDLPNAGVRPSDIDGYATFVGRDMKTPCALLLRKHMPELRKLRDALHAGHAEVLAQCQVSATEHAPALSELSSANQQLSTLLDEITTWDPFWRFRSKPLSMPMRTALLSTFGLRVDARSGAVTSTHEFSSHLFNDWDAHIQTLKPPHGDALNDALAGDTPSWALPGNPSQAALSNTRFVIDGKAFDTTAPRTHARSLQQRLSDLTSRDPAWLATVGALLDPRSHAALLRPQPYTNMDAWLGLQPGWRDGNFFLPPDDEDLIEGLSTEKPCRSVSLQSIDSDHILMEFRYDAPRIAQAVQLDEARVYQADPSASAWHARYRLIVGRDGSICQDGPVNIYGAISLLPIPSRPVAQSIPETLIPDSPPPANSAHSTDASQMPEVPSDTRASQSPPSTTWADAALLPVFNTHLHDALAENAHTMQTKLLLALSADSSTDAITAIDEHIDWLLQLPTAQADPLWDETLAYLLNAVLHKDLRSPHIAKCLFQLYRNHPSLGEKIRSHAYGFWQVLANYRQEEVISTAATAGSLASELSRWRFSTTPELLYLAGAYATGLPTDRARREQLHIHQALCHDCTTLEEWHQPPVTAASHTHGMRPDARPTPQDLGQSANMSDSATETDSWRRNQPLFLWSNSRQITDTEVFARLQQLSPPDSEKAPPPSAAHITEKQSYARTHTDLLGRVEISNHVHVELPFKDILFLDGGARIQFVPLHFNEHWSLLLIDAEGKSAVIFDSNLDVTRDGKRHSPSPYRQEYYDHLLKTIRDWGFAGHLLGGRLQQFTPNSCGPMICLVAQTIANIPNYANWHQALSDQVTYWRRTSKEAITAQVSSERLAALAGLFEMQRFRSTG</sequence>
<organism evidence="5 6">
    <name type="scientific">Pandoraea iniqua</name>
    <dbReference type="NCBI Taxonomy" id="2508288"/>
    <lineage>
        <taxon>Bacteria</taxon>
        <taxon>Pseudomonadati</taxon>
        <taxon>Pseudomonadota</taxon>
        <taxon>Betaproteobacteria</taxon>
        <taxon>Burkholderiales</taxon>
        <taxon>Burkholderiaceae</taxon>
        <taxon>Pandoraea</taxon>
    </lineage>
</organism>
<dbReference type="Proteomes" id="UP000333828">
    <property type="component" value="Unassembled WGS sequence"/>
</dbReference>
<feature type="region of interest" description="Disordered" evidence="3">
    <location>
        <begin position="732"/>
        <end position="771"/>
    </location>
</feature>
<accession>A0A5E4YFR4</accession>
<dbReference type="SUPFAM" id="SSF54001">
    <property type="entry name" value="Cysteine proteinases"/>
    <property type="match status" value="1"/>
</dbReference>
<feature type="compositionally biased region" description="Polar residues" evidence="3">
    <location>
        <begin position="980"/>
        <end position="994"/>
    </location>
</feature>
<name>A0A5E4YFR4_9BURK</name>
<protein>
    <recommendedName>
        <fullName evidence="4">Ubiquitin-like protease family profile domain-containing protein</fullName>
    </recommendedName>
</protein>
<evidence type="ECO:0000313" key="6">
    <source>
        <dbReference type="Proteomes" id="UP000333828"/>
    </source>
</evidence>
<evidence type="ECO:0000313" key="5">
    <source>
        <dbReference type="EMBL" id="VVE47195.1"/>
    </source>
</evidence>
<feature type="domain" description="Ubiquitin-like protease family profile" evidence="4">
    <location>
        <begin position="1081"/>
        <end position="1172"/>
    </location>
</feature>
<evidence type="ECO:0000256" key="3">
    <source>
        <dbReference type="SAM" id="MobiDB-lite"/>
    </source>
</evidence>
<feature type="region of interest" description="Disordered" evidence="3">
    <location>
        <begin position="962"/>
        <end position="994"/>
    </location>
</feature>